<dbReference type="InterPro" id="IPR032675">
    <property type="entry name" value="LRR_dom_sf"/>
</dbReference>
<reference evidence="2" key="3">
    <citation type="submission" date="2020-12" db="UniProtKB">
        <authorList>
            <consortium name="EnsemblPlants"/>
        </authorList>
    </citation>
    <scope>IDENTIFICATION</scope>
</reference>
<dbReference type="AlphaFoldDB" id="A0A2K1KZT7"/>
<dbReference type="EMBL" id="ABEU02000002">
    <property type="protein sequence ID" value="PNR59307.1"/>
    <property type="molecule type" value="Genomic_DNA"/>
</dbReference>
<protein>
    <submittedName>
        <fullName evidence="1 2">Uncharacterized protein</fullName>
    </submittedName>
</protein>
<evidence type="ECO:0000313" key="3">
    <source>
        <dbReference type="Proteomes" id="UP000006727"/>
    </source>
</evidence>
<name>A0A2K1KZT7_PHYPA</name>
<reference evidence="1 3" key="1">
    <citation type="journal article" date="2008" name="Science">
        <title>The Physcomitrella genome reveals evolutionary insights into the conquest of land by plants.</title>
        <authorList>
            <person name="Rensing S."/>
            <person name="Lang D."/>
            <person name="Zimmer A."/>
            <person name="Terry A."/>
            <person name="Salamov A."/>
            <person name="Shapiro H."/>
            <person name="Nishiyama T."/>
            <person name="Perroud P.-F."/>
            <person name="Lindquist E."/>
            <person name="Kamisugi Y."/>
            <person name="Tanahashi T."/>
            <person name="Sakakibara K."/>
            <person name="Fujita T."/>
            <person name="Oishi K."/>
            <person name="Shin-I T."/>
            <person name="Kuroki Y."/>
            <person name="Toyoda A."/>
            <person name="Suzuki Y."/>
            <person name="Hashimoto A."/>
            <person name="Yamaguchi K."/>
            <person name="Sugano A."/>
            <person name="Kohara Y."/>
            <person name="Fujiyama A."/>
            <person name="Anterola A."/>
            <person name="Aoki S."/>
            <person name="Ashton N."/>
            <person name="Barbazuk W.B."/>
            <person name="Barker E."/>
            <person name="Bennetzen J."/>
            <person name="Bezanilla M."/>
            <person name="Blankenship R."/>
            <person name="Cho S.H."/>
            <person name="Dutcher S."/>
            <person name="Estelle M."/>
            <person name="Fawcett J.A."/>
            <person name="Gundlach H."/>
            <person name="Hanada K."/>
            <person name="Heyl A."/>
            <person name="Hicks K.A."/>
            <person name="Hugh J."/>
            <person name="Lohr M."/>
            <person name="Mayer K."/>
            <person name="Melkozernov A."/>
            <person name="Murata T."/>
            <person name="Nelson D."/>
            <person name="Pils B."/>
            <person name="Prigge M."/>
            <person name="Reiss B."/>
            <person name="Renner T."/>
            <person name="Rombauts S."/>
            <person name="Rushton P."/>
            <person name="Sanderfoot A."/>
            <person name="Schween G."/>
            <person name="Shiu S.-H."/>
            <person name="Stueber K."/>
            <person name="Theodoulou F.L."/>
            <person name="Tu H."/>
            <person name="Van de Peer Y."/>
            <person name="Verrier P.J."/>
            <person name="Waters E."/>
            <person name="Wood A."/>
            <person name="Yang L."/>
            <person name="Cove D."/>
            <person name="Cuming A."/>
            <person name="Hasebe M."/>
            <person name="Lucas S."/>
            <person name="Mishler D.B."/>
            <person name="Reski R."/>
            <person name="Grigoriev I."/>
            <person name="Quatrano R.S."/>
            <person name="Boore J.L."/>
        </authorList>
    </citation>
    <scope>NUCLEOTIDE SEQUENCE [LARGE SCALE GENOMIC DNA]</scope>
    <source>
        <strain evidence="2 3">cv. Gransden 2004</strain>
    </source>
</reference>
<dbReference type="InParanoid" id="A0A2K1KZT7"/>
<dbReference type="Proteomes" id="UP000006727">
    <property type="component" value="Chromosome 2"/>
</dbReference>
<reference evidence="1 3" key="2">
    <citation type="journal article" date="2018" name="Plant J.">
        <title>The Physcomitrella patens chromosome-scale assembly reveals moss genome structure and evolution.</title>
        <authorList>
            <person name="Lang D."/>
            <person name="Ullrich K.K."/>
            <person name="Murat F."/>
            <person name="Fuchs J."/>
            <person name="Jenkins J."/>
            <person name="Haas F.B."/>
            <person name="Piednoel M."/>
            <person name="Gundlach H."/>
            <person name="Van Bel M."/>
            <person name="Meyberg R."/>
            <person name="Vives C."/>
            <person name="Morata J."/>
            <person name="Symeonidi A."/>
            <person name="Hiss M."/>
            <person name="Muchero W."/>
            <person name="Kamisugi Y."/>
            <person name="Saleh O."/>
            <person name="Blanc G."/>
            <person name="Decker E.L."/>
            <person name="van Gessel N."/>
            <person name="Grimwood J."/>
            <person name="Hayes R.D."/>
            <person name="Graham S.W."/>
            <person name="Gunter L.E."/>
            <person name="McDaniel S.F."/>
            <person name="Hoernstein S.N.W."/>
            <person name="Larsson A."/>
            <person name="Li F.W."/>
            <person name="Perroud P.F."/>
            <person name="Phillips J."/>
            <person name="Ranjan P."/>
            <person name="Rokshar D.S."/>
            <person name="Rothfels C.J."/>
            <person name="Schneider L."/>
            <person name="Shu S."/>
            <person name="Stevenson D.W."/>
            <person name="Thummler F."/>
            <person name="Tillich M."/>
            <person name="Villarreal Aguilar J.C."/>
            <person name="Widiez T."/>
            <person name="Wong G.K."/>
            <person name="Wymore A."/>
            <person name="Zhang Y."/>
            <person name="Zimmer A.D."/>
            <person name="Quatrano R.S."/>
            <person name="Mayer K.F.X."/>
            <person name="Goodstein D."/>
            <person name="Casacuberta J.M."/>
            <person name="Vandepoele K."/>
            <person name="Reski R."/>
            <person name="Cuming A.C."/>
            <person name="Tuskan G.A."/>
            <person name="Maumus F."/>
            <person name="Salse J."/>
            <person name="Schmutz J."/>
            <person name="Rensing S.A."/>
        </authorList>
    </citation>
    <scope>NUCLEOTIDE SEQUENCE [LARGE SCALE GENOMIC DNA]</scope>
    <source>
        <strain evidence="2 3">cv. Gransden 2004</strain>
    </source>
</reference>
<proteinExistence type="predicted"/>
<dbReference type="Gene3D" id="3.80.10.10">
    <property type="entry name" value="Ribonuclease Inhibitor"/>
    <property type="match status" value="1"/>
</dbReference>
<sequence>MKDLRMLSFSGCENLEEMPLGLKNLSKLEELWFTNCKKLKIAHDAFEGLTSLNYLYMEECE</sequence>
<evidence type="ECO:0000313" key="2">
    <source>
        <dbReference type="EnsemblPlants" id="PAC:32937507.CDS.1"/>
    </source>
</evidence>
<organism evidence="1">
    <name type="scientific">Physcomitrium patens</name>
    <name type="common">Spreading-leaved earth moss</name>
    <name type="synonym">Physcomitrella patens</name>
    <dbReference type="NCBI Taxonomy" id="3218"/>
    <lineage>
        <taxon>Eukaryota</taxon>
        <taxon>Viridiplantae</taxon>
        <taxon>Streptophyta</taxon>
        <taxon>Embryophyta</taxon>
        <taxon>Bryophyta</taxon>
        <taxon>Bryophytina</taxon>
        <taxon>Bryopsida</taxon>
        <taxon>Funariidae</taxon>
        <taxon>Funariales</taxon>
        <taxon>Funariaceae</taxon>
        <taxon>Physcomitrium</taxon>
    </lineage>
</organism>
<keyword evidence="3" id="KW-1185">Reference proteome</keyword>
<evidence type="ECO:0000313" key="1">
    <source>
        <dbReference type="EMBL" id="PNR59307.1"/>
    </source>
</evidence>
<dbReference type="SUPFAM" id="SSF52058">
    <property type="entry name" value="L domain-like"/>
    <property type="match status" value="1"/>
</dbReference>
<dbReference type="PaxDb" id="3218-PP1S7_20V6.1"/>
<dbReference type="EnsemblPlants" id="Pp3c2_2580V3.1">
    <property type="protein sequence ID" value="PAC:32937507.CDS.1"/>
    <property type="gene ID" value="Pp3c2_2580"/>
</dbReference>
<dbReference type="Gramene" id="Pp3c2_2580V3.1">
    <property type="protein sequence ID" value="PAC:32937507.CDS.1"/>
    <property type="gene ID" value="Pp3c2_2580"/>
</dbReference>
<gene>
    <name evidence="1" type="ORF">PHYPA_002098</name>
</gene>
<accession>A0A2K1KZT7</accession>